<dbReference type="GO" id="GO:0035332">
    <property type="term" value="P:positive regulation of hippo signaling"/>
    <property type="evidence" value="ECO:0007669"/>
    <property type="project" value="TreeGrafter"/>
</dbReference>
<dbReference type="AlphaFoldDB" id="A0A0N5BNF4"/>
<dbReference type="WBParaSite" id="SPAL_0000743300.1">
    <property type="protein sequence ID" value="SPAL_0000743300.1"/>
    <property type="gene ID" value="SPAL_0000743300"/>
</dbReference>
<protein>
    <submittedName>
        <fullName evidence="3">FERM domain-containing protein</fullName>
    </submittedName>
</protein>
<dbReference type="SUPFAM" id="SSF47031">
    <property type="entry name" value="Second domain of FERM"/>
    <property type="match status" value="1"/>
</dbReference>
<reference evidence="3" key="1">
    <citation type="submission" date="2017-02" db="UniProtKB">
        <authorList>
            <consortium name="WormBaseParasite"/>
        </authorList>
    </citation>
    <scope>IDENTIFICATION</scope>
</reference>
<evidence type="ECO:0000259" key="1">
    <source>
        <dbReference type="PROSITE" id="PS50057"/>
    </source>
</evidence>
<evidence type="ECO:0000313" key="2">
    <source>
        <dbReference type="Proteomes" id="UP000046392"/>
    </source>
</evidence>
<dbReference type="InterPro" id="IPR019749">
    <property type="entry name" value="Band_41_domain"/>
</dbReference>
<dbReference type="PANTHER" id="PTHR13429:SF5">
    <property type="entry name" value="PROTEIN EXPANDED"/>
    <property type="match status" value="1"/>
</dbReference>
<organism evidence="2 3">
    <name type="scientific">Strongyloides papillosus</name>
    <name type="common">Intestinal threadworm</name>
    <dbReference type="NCBI Taxonomy" id="174720"/>
    <lineage>
        <taxon>Eukaryota</taxon>
        <taxon>Metazoa</taxon>
        <taxon>Ecdysozoa</taxon>
        <taxon>Nematoda</taxon>
        <taxon>Chromadorea</taxon>
        <taxon>Rhabditida</taxon>
        <taxon>Tylenchina</taxon>
        <taxon>Panagrolaimomorpha</taxon>
        <taxon>Strongyloidoidea</taxon>
        <taxon>Strongyloididae</taxon>
        <taxon>Strongyloides</taxon>
    </lineage>
</organism>
<dbReference type="GO" id="GO:0098592">
    <property type="term" value="C:cytoplasmic side of apical plasma membrane"/>
    <property type="evidence" value="ECO:0007669"/>
    <property type="project" value="TreeGrafter"/>
</dbReference>
<dbReference type="STRING" id="174720.A0A0N5BNF4"/>
<keyword evidence="2" id="KW-1185">Reference proteome</keyword>
<evidence type="ECO:0000313" key="3">
    <source>
        <dbReference type="WBParaSite" id="SPAL_0000743300.1"/>
    </source>
</evidence>
<name>A0A0N5BNF4_STREA</name>
<dbReference type="Proteomes" id="UP000046392">
    <property type="component" value="Unplaced"/>
</dbReference>
<dbReference type="PANTHER" id="PTHR13429">
    <property type="entry name" value="FERM DOMAIN (PROTEIN4.1-EZRIN-RADIXIN-MOESIN) FAMILY"/>
    <property type="match status" value="1"/>
</dbReference>
<dbReference type="PROSITE" id="PS50057">
    <property type="entry name" value="FERM_3"/>
    <property type="match status" value="1"/>
</dbReference>
<dbReference type="SMART" id="SM00295">
    <property type="entry name" value="B41"/>
    <property type="match status" value="1"/>
</dbReference>
<proteinExistence type="predicted"/>
<dbReference type="InterPro" id="IPR047145">
    <property type="entry name" value="FRMD6-like"/>
</dbReference>
<sequence>MINLFSKYKKGTSTSSSADSAISWNSYVEIVENIDIDRLSEKNNLLLINTLDKQIIPVVADENCFVSEVYKKCCTYLGIQDLAYMGLSVRGTISSDDVCSNKKQYEYYFIDNEMKLSKALKTYSHMLDLPKCGSNSEGYITLYLRIKYFTQNISLIRCPVVVLHYYLQLRNNFLQNQHLYSLCNEELYWYFIYHIIQADGHGNDSNKLPYHKYFPSWILKFRGILFIKNSLDQLNSQYPIKNRGITMKKFCEEVINNTTFSINAHLYFLQMKVGNNEIKKITFAVSDEGLVIWITNYKQMTVECKKIKWKKINKLNLCKNKITIKCDDGFCSDILCQDNKIAKEIFLFCKKFHQQTLHFNLQAYNNAYIFGDHFSIFSDSELGDHFEL</sequence>
<dbReference type="InterPro" id="IPR035963">
    <property type="entry name" value="FERM_2"/>
</dbReference>
<feature type="domain" description="FERM" evidence="1">
    <location>
        <begin position="44"/>
        <end position="360"/>
    </location>
</feature>
<accession>A0A0N5BNF4</accession>
<dbReference type="InterPro" id="IPR000299">
    <property type="entry name" value="FERM_domain"/>
</dbReference>